<dbReference type="PATRIC" id="fig|861299.3.peg.1164"/>
<dbReference type="PROSITE" id="PS51257">
    <property type="entry name" value="PROKAR_LIPOPROTEIN"/>
    <property type="match status" value="1"/>
</dbReference>
<gene>
    <name evidence="2" type="ORF">J421_1148</name>
</gene>
<dbReference type="HOGENOM" id="CLU_583626_0_0_0"/>
<dbReference type="InParanoid" id="W0REE3"/>
<dbReference type="Proteomes" id="UP000019151">
    <property type="component" value="Chromosome"/>
</dbReference>
<sequence>MGFVRNGAYGTRVMLLATVATTTACARRPDVAPAGSARGDQGGMLARRAPGGPDLAAAYQQMGLVVARGDAPFVASVAHFATASRDSTLLLLSLSLANRALTFEREGDRYRAAYEVRAELRLGDSVVRRISADEVVRVATFKETARGDESVVFAHYFAAAPAAYTLRIAVRDAASGRSAASETPLVVPRMGQGAEVRMSTPVVAYASAGRARLDTLPDVTPRPRATATFGQDSVVALYVESYADATTPRLPLRVVARGERGAAVWSDTASVARRGALYAGELRLPVPRLGVGIVTVDVTHGADSARAALFVGLGEDLPAATFEDVLAYLRYYASPERLRALRDASPELRPAVWAAFLRESDPVSATPEHEGLREYFARVRAANARFGEESTPGWMTDRGMTYIVLGEPDQIADPAEQDPNAKGRTQVWEYRTEKLQLTFTDRGGFGRWRLTSPSAAQVQAVMRRKLVP</sequence>
<dbReference type="eggNOG" id="ENOG5033KI8">
    <property type="taxonomic scope" value="Bacteria"/>
</dbReference>
<dbReference type="EMBL" id="CP007128">
    <property type="protein sequence ID" value="AHG88685.1"/>
    <property type="molecule type" value="Genomic_DNA"/>
</dbReference>
<dbReference type="InterPro" id="IPR030959">
    <property type="entry name" value="GWxTD_dom"/>
</dbReference>
<feature type="domain" description="GWxTD" evidence="1">
    <location>
        <begin position="321"/>
        <end position="438"/>
    </location>
</feature>
<keyword evidence="3" id="KW-1185">Reference proteome</keyword>
<accession>W0REE3</accession>
<dbReference type="AlphaFoldDB" id="W0REE3"/>
<dbReference type="RefSeq" id="WP_104022303.1">
    <property type="nucleotide sequence ID" value="NZ_CP007128.1"/>
</dbReference>
<protein>
    <recommendedName>
        <fullName evidence="1">GWxTD domain-containing protein</fullName>
    </recommendedName>
</protein>
<organism evidence="2 3">
    <name type="scientific">Gemmatirosa kalamazoonensis</name>
    <dbReference type="NCBI Taxonomy" id="861299"/>
    <lineage>
        <taxon>Bacteria</taxon>
        <taxon>Pseudomonadati</taxon>
        <taxon>Gemmatimonadota</taxon>
        <taxon>Gemmatimonadia</taxon>
        <taxon>Gemmatimonadales</taxon>
        <taxon>Gemmatimonadaceae</taxon>
        <taxon>Gemmatirosa</taxon>
    </lineage>
</organism>
<dbReference type="KEGG" id="gba:J421_1148"/>
<evidence type="ECO:0000313" key="2">
    <source>
        <dbReference type="EMBL" id="AHG88685.1"/>
    </source>
</evidence>
<name>W0REE3_9BACT</name>
<evidence type="ECO:0000313" key="3">
    <source>
        <dbReference type="Proteomes" id="UP000019151"/>
    </source>
</evidence>
<dbReference type="STRING" id="861299.J421_1148"/>
<proteinExistence type="predicted"/>
<evidence type="ECO:0000259" key="1">
    <source>
        <dbReference type="Pfam" id="PF20094"/>
    </source>
</evidence>
<dbReference type="OrthoDB" id="9814412at2"/>
<reference evidence="2 3" key="1">
    <citation type="journal article" date="2014" name="Genome Announc.">
        <title>Genome Sequence and Methylome of Soil Bacterium Gemmatirosa kalamazoonensis KBS708T, a Member of the Rarely Cultivated Gemmatimonadetes Phylum.</title>
        <authorList>
            <person name="Debruyn J.M."/>
            <person name="Radosevich M."/>
            <person name="Wommack K.E."/>
            <person name="Polson S.W."/>
            <person name="Hauser L.J."/>
            <person name="Fawaz M.N."/>
            <person name="Korlach J."/>
            <person name="Tsai Y.C."/>
        </authorList>
    </citation>
    <scope>NUCLEOTIDE SEQUENCE [LARGE SCALE GENOMIC DNA]</scope>
    <source>
        <strain evidence="2 3">KBS708</strain>
    </source>
</reference>
<dbReference type="Pfam" id="PF20094">
    <property type="entry name" value="GWxTD_dom"/>
    <property type="match status" value="1"/>
</dbReference>
<dbReference type="NCBIfam" id="TIGR04514">
    <property type="entry name" value="GWxTD_dom"/>
    <property type="match status" value="1"/>
</dbReference>